<dbReference type="PANTHER" id="PTHR35450">
    <property type="entry name" value="REVERSE TRANSCRIPTASE DOMAIN-CONTAINING PROTEIN"/>
    <property type="match status" value="1"/>
</dbReference>
<accession>A0A3P7J360</accession>
<evidence type="ECO:0000313" key="1">
    <source>
        <dbReference type="EMBL" id="VDM70817.1"/>
    </source>
</evidence>
<reference evidence="1 2" key="1">
    <citation type="submission" date="2018-11" db="EMBL/GenBank/DDBJ databases">
        <authorList>
            <consortium name="Pathogen Informatics"/>
        </authorList>
    </citation>
    <scope>NUCLEOTIDE SEQUENCE [LARGE SCALE GENOMIC DNA]</scope>
</reference>
<organism evidence="1 2">
    <name type="scientific">Strongylus vulgaris</name>
    <name type="common">Blood worm</name>
    <dbReference type="NCBI Taxonomy" id="40348"/>
    <lineage>
        <taxon>Eukaryota</taxon>
        <taxon>Metazoa</taxon>
        <taxon>Ecdysozoa</taxon>
        <taxon>Nematoda</taxon>
        <taxon>Chromadorea</taxon>
        <taxon>Rhabditida</taxon>
        <taxon>Rhabditina</taxon>
        <taxon>Rhabditomorpha</taxon>
        <taxon>Strongyloidea</taxon>
        <taxon>Strongylidae</taxon>
        <taxon>Strongylus</taxon>
    </lineage>
</organism>
<protein>
    <recommendedName>
        <fullName evidence="3">Reverse transcriptase domain-containing protein</fullName>
    </recommendedName>
</protein>
<gene>
    <name evidence="1" type="ORF">SVUK_LOCUS5815</name>
</gene>
<dbReference type="Proteomes" id="UP000270094">
    <property type="component" value="Unassembled WGS sequence"/>
</dbReference>
<name>A0A3P7J360_STRVU</name>
<sequence>MDDLKIYTPVWEDMALARTGIQSLFGQLGLELNTRKCASRSLNWAFTAQLDSIPILGSNEFYKYLGAEQNGLVCIGDLFNRVETAALALARRLFFSDLTVRQKVNGYNQMVIPKLKYAFSCVIFGAGKLGSLKKRASRFDADIRKVMEDSRLRFRTNCAARLYVDKESGGLGLKSVEEELDRSIAYTWCYLASNTDLLVPYQLSESLRSSKKRSLTSDFLKVLSANGIEEGRIQRTSIAAIKVDNNTFFHATDAARAVAELIRARWAKVRLTAWRSKAVASRVIQEQGRNREQPTGLCLKDSFLWSSRGWVSSVVLRNVWSVQEGSLLTNGSAAGRVCNASARGLCRMRCSPDAVETAEHIVSSCAHWRTNIMVERHDDVARVLYASIRRKYEIREKVNSYQPHVIETPHVVIHWNDPIWSSEGLAHNRPDILVWDKVLK</sequence>
<keyword evidence="2" id="KW-1185">Reference proteome</keyword>
<evidence type="ECO:0008006" key="3">
    <source>
        <dbReference type="Google" id="ProtNLM"/>
    </source>
</evidence>
<dbReference type="AlphaFoldDB" id="A0A3P7J360"/>
<dbReference type="PANTHER" id="PTHR35450:SF2">
    <property type="entry name" value="REVERSE TRANSCRIPTASE DOMAIN-CONTAINING PROTEIN"/>
    <property type="match status" value="1"/>
</dbReference>
<proteinExistence type="predicted"/>
<dbReference type="OrthoDB" id="5875621at2759"/>
<feature type="non-terminal residue" evidence="1">
    <location>
        <position position="440"/>
    </location>
</feature>
<evidence type="ECO:0000313" key="2">
    <source>
        <dbReference type="Proteomes" id="UP000270094"/>
    </source>
</evidence>
<dbReference type="EMBL" id="UYYB01017719">
    <property type="protein sequence ID" value="VDM70817.1"/>
    <property type="molecule type" value="Genomic_DNA"/>
</dbReference>